<organism evidence="1 2">
    <name type="scientific">Punica granatum</name>
    <name type="common">Pomegranate</name>
    <dbReference type="NCBI Taxonomy" id="22663"/>
    <lineage>
        <taxon>Eukaryota</taxon>
        <taxon>Viridiplantae</taxon>
        <taxon>Streptophyta</taxon>
        <taxon>Embryophyta</taxon>
        <taxon>Tracheophyta</taxon>
        <taxon>Spermatophyta</taxon>
        <taxon>Magnoliopsida</taxon>
        <taxon>eudicotyledons</taxon>
        <taxon>Gunneridae</taxon>
        <taxon>Pentapetalae</taxon>
        <taxon>rosids</taxon>
        <taxon>malvids</taxon>
        <taxon>Myrtales</taxon>
        <taxon>Lythraceae</taxon>
        <taxon>Punica</taxon>
    </lineage>
</organism>
<reference evidence="2" key="1">
    <citation type="journal article" date="2017" name="Plant J.">
        <title>The pomegranate (Punica granatum L.) genome and the genomics of punicalagin biosynthesis.</title>
        <authorList>
            <person name="Qin G."/>
            <person name="Xu C."/>
            <person name="Ming R."/>
            <person name="Tang H."/>
            <person name="Guyot R."/>
            <person name="Kramer E.M."/>
            <person name="Hu Y."/>
            <person name="Yi X."/>
            <person name="Qi Y."/>
            <person name="Xu X."/>
            <person name="Gao Z."/>
            <person name="Pan H."/>
            <person name="Jian J."/>
            <person name="Tian Y."/>
            <person name="Yue Z."/>
            <person name="Xu Y."/>
        </authorList>
    </citation>
    <scope>NUCLEOTIDE SEQUENCE [LARGE SCALE GENOMIC DNA]</scope>
    <source>
        <strain evidence="2">cv. Dabenzi</strain>
    </source>
</reference>
<comment type="caution">
    <text evidence="1">The sequence shown here is derived from an EMBL/GenBank/DDBJ whole genome shotgun (WGS) entry which is preliminary data.</text>
</comment>
<dbReference type="Proteomes" id="UP000197138">
    <property type="component" value="Unassembled WGS sequence"/>
</dbReference>
<evidence type="ECO:0000313" key="2">
    <source>
        <dbReference type="Proteomes" id="UP000197138"/>
    </source>
</evidence>
<sequence length="107" mass="12099">MKVQYYRKMQSRKKEDGKEWVFRGVACRERKRGSREDQVSDGDVRRGLVAAGEGGVRKRGKGGRDRVERERNGYSSLGAGLVYVTDDAGTECLAAHFLIAMQLFDRI</sequence>
<evidence type="ECO:0000313" key="1">
    <source>
        <dbReference type="EMBL" id="OWM72739.1"/>
    </source>
</evidence>
<dbReference type="AlphaFoldDB" id="A0A218WJV2"/>
<dbReference type="EMBL" id="MTKT01004026">
    <property type="protein sequence ID" value="OWM72739.1"/>
    <property type="molecule type" value="Genomic_DNA"/>
</dbReference>
<proteinExistence type="predicted"/>
<accession>A0A218WJV2</accession>
<gene>
    <name evidence="1" type="ORF">CDL15_Pgr024791</name>
</gene>
<name>A0A218WJV2_PUNGR</name>
<protein>
    <submittedName>
        <fullName evidence="1">Uncharacterized protein</fullName>
    </submittedName>
</protein>